<comment type="caution">
    <text evidence="2">The sequence shown here is derived from an EMBL/GenBank/DDBJ whole genome shotgun (WGS) entry which is preliminary data.</text>
</comment>
<dbReference type="EMBL" id="BAAFST010000007">
    <property type="protein sequence ID" value="GAB1292267.1"/>
    <property type="molecule type" value="Genomic_DNA"/>
</dbReference>
<evidence type="ECO:0000256" key="1">
    <source>
        <dbReference type="SAM" id="SignalP"/>
    </source>
</evidence>
<name>A0ABQ0EZE3_APOSI</name>
<feature type="signal peptide" evidence="1">
    <location>
        <begin position="1"/>
        <end position="19"/>
    </location>
</feature>
<proteinExistence type="predicted"/>
<evidence type="ECO:0000313" key="3">
    <source>
        <dbReference type="Proteomes" id="UP001623349"/>
    </source>
</evidence>
<keyword evidence="3" id="KW-1185">Reference proteome</keyword>
<feature type="chain" id="PRO_5046769516" evidence="1">
    <location>
        <begin position="20"/>
        <end position="102"/>
    </location>
</feature>
<accession>A0ABQ0EZE3</accession>
<protein>
    <submittedName>
        <fullName evidence="2">Uncharacterized protein</fullName>
    </submittedName>
</protein>
<dbReference type="Proteomes" id="UP001623349">
    <property type="component" value="Unassembled WGS sequence"/>
</dbReference>
<sequence>MCLVQITVGLSLLIDPLEGGWSSRACQRLQCDQERPSKLGKVERPTEGLDWSTEGFSFVCHAGVQTQCFLSCSGAPPLSYTQNPKAFDFYRGGDGDIDSLVT</sequence>
<gene>
    <name evidence="2" type="ORF">APTSU1_000749800</name>
</gene>
<reference evidence="2 3" key="1">
    <citation type="submission" date="2024-08" db="EMBL/GenBank/DDBJ databases">
        <title>The draft genome of Apodemus speciosus.</title>
        <authorList>
            <person name="Nabeshima K."/>
            <person name="Suzuki S."/>
            <person name="Onuma M."/>
        </authorList>
    </citation>
    <scope>NUCLEOTIDE SEQUENCE [LARGE SCALE GENOMIC DNA]</scope>
    <source>
        <strain evidence="2">IB14-021</strain>
    </source>
</reference>
<keyword evidence="1" id="KW-0732">Signal</keyword>
<evidence type="ECO:0000313" key="2">
    <source>
        <dbReference type="EMBL" id="GAB1292267.1"/>
    </source>
</evidence>
<organism evidence="2 3">
    <name type="scientific">Apodemus speciosus</name>
    <name type="common">Large Japanese field mouse</name>
    <dbReference type="NCBI Taxonomy" id="105296"/>
    <lineage>
        <taxon>Eukaryota</taxon>
        <taxon>Metazoa</taxon>
        <taxon>Chordata</taxon>
        <taxon>Craniata</taxon>
        <taxon>Vertebrata</taxon>
        <taxon>Euteleostomi</taxon>
        <taxon>Mammalia</taxon>
        <taxon>Eutheria</taxon>
        <taxon>Euarchontoglires</taxon>
        <taxon>Glires</taxon>
        <taxon>Rodentia</taxon>
        <taxon>Myomorpha</taxon>
        <taxon>Muroidea</taxon>
        <taxon>Muridae</taxon>
        <taxon>Murinae</taxon>
        <taxon>Apodemus</taxon>
    </lineage>
</organism>